<dbReference type="Gene3D" id="1.10.600.10">
    <property type="entry name" value="Farnesyl Diphosphate Synthase"/>
    <property type="match status" value="1"/>
</dbReference>
<keyword evidence="1 2" id="KW-0808">Transferase</keyword>
<dbReference type="GO" id="GO:0051996">
    <property type="term" value="F:squalene synthase [NAD(P)H] activity"/>
    <property type="evidence" value="ECO:0007669"/>
    <property type="project" value="UniProtKB-EC"/>
</dbReference>
<proteinExistence type="predicted"/>
<reference evidence="2" key="1">
    <citation type="submission" date="2018-06" db="EMBL/GenBank/DDBJ databases">
        <authorList>
            <person name="Zhirakovskaya E."/>
        </authorList>
    </citation>
    <scope>NUCLEOTIDE SEQUENCE</scope>
</reference>
<evidence type="ECO:0000313" key="2">
    <source>
        <dbReference type="EMBL" id="VAX29805.1"/>
    </source>
</evidence>
<evidence type="ECO:0000256" key="1">
    <source>
        <dbReference type="ARBA" id="ARBA00022679"/>
    </source>
</evidence>
<dbReference type="SFLD" id="SFLDS00005">
    <property type="entry name" value="Isoprenoid_Synthase_Type_I"/>
    <property type="match status" value="1"/>
</dbReference>
<accession>A0A3B1DDL7</accession>
<dbReference type="Pfam" id="PF00494">
    <property type="entry name" value="SQS_PSY"/>
    <property type="match status" value="1"/>
</dbReference>
<dbReference type="EC" id="2.5.1.21" evidence="2"/>
<sequence length="371" mass="42458">MTDDWQYCVKTLPKVSRTFALNIAVLRGEIHRSVLISYLFCRIVDTVEDAAELDSEVKIKLLLEFARILEDPAHRKKALRQWVLDIAVVDGSVNDLELLAQTARVFNIFDNLKESYQQQIIPSVSKMARGMAHFQKRFEQGKMTPLEDEEELEEYCYFVAGLVGEMLCNLFLLELPYLSEKSKETMRNNAVSFGLGLQMTNISKDIVADRERGWSYIPKGLIKEKGLTLEEFHSGVSIEKNLEILEKLLQKTTGHLEDALKFSLAIPNHKMSLRLFCIWPLWMAMETVAALHNNPNLLTSSAPVKISRSTVKRILWSTPLFAYSDFLLQRSFQNILATRDLHSPSRFNLENLKKRLEKIPLAPATSNTQPV</sequence>
<gene>
    <name evidence="2" type="ORF">MNBD_NITROSPINAE05-1168</name>
</gene>
<dbReference type="PROSITE" id="PS01044">
    <property type="entry name" value="SQUALEN_PHYTOEN_SYN_1"/>
    <property type="match status" value="1"/>
</dbReference>
<dbReference type="SUPFAM" id="SSF48576">
    <property type="entry name" value="Terpenoid synthases"/>
    <property type="match status" value="1"/>
</dbReference>
<organism evidence="2">
    <name type="scientific">hydrothermal vent metagenome</name>
    <dbReference type="NCBI Taxonomy" id="652676"/>
    <lineage>
        <taxon>unclassified sequences</taxon>
        <taxon>metagenomes</taxon>
        <taxon>ecological metagenomes</taxon>
    </lineage>
</organism>
<dbReference type="SFLD" id="SFLDG01018">
    <property type="entry name" value="Squalene/Phytoene_Synthase_Lik"/>
    <property type="match status" value="1"/>
</dbReference>
<dbReference type="AlphaFoldDB" id="A0A3B1DDL7"/>
<dbReference type="InterPro" id="IPR008949">
    <property type="entry name" value="Isoprenoid_synthase_dom_sf"/>
</dbReference>
<dbReference type="GO" id="GO:0045338">
    <property type="term" value="P:farnesyl diphosphate metabolic process"/>
    <property type="evidence" value="ECO:0007669"/>
    <property type="project" value="InterPro"/>
</dbReference>
<dbReference type="InterPro" id="IPR044844">
    <property type="entry name" value="Trans_IPPS_euk-type"/>
</dbReference>
<dbReference type="PANTHER" id="PTHR11626:SF2">
    <property type="entry name" value="SQUALENE SYNTHASE"/>
    <property type="match status" value="1"/>
</dbReference>
<protein>
    <submittedName>
        <fullName evidence="2">Squalene synthase</fullName>
        <ecNumber evidence="2">2.5.1.21</ecNumber>
    </submittedName>
</protein>
<dbReference type="EMBL" id="UOGG01000093">
    <property type="protein sequence ID" value="VAX29805.1"/>
    <property type="molecule type" value="Genomic_DNA"/>
</dbReference>
<dbReference type="PANTHER" id="PTHR11626">
    <property type="entry name" value="FARNESYL-DIPHOSPHATE FARNESYLTRANSFERASE"/>
    <property type="match status" value="1"/>
</dbReference>
<name>A0A3B1DDL7_9ZZZZ</name>
<dbReference type="InterPro" id="IPR002060">
    <property type="entry name" value="Squ/phyt_synthse"/>
</dbReference>
<dbReference type="InterPro" id="IPR019845">
    <property type="entry name" value="Squalene/phytoene_synthase_CS"/>
</dbReference>